<evidence type="ECO:0000313" key="1">
    <source>
        <dbReference type="EMBL" id="KAI4390178.1"/>
    </source>
</evidence>
<keyword evidence="2" id="KW-1185">Reference proteome</keyword>
<proteinExistence type="predicted"/>
<organism evidence="1 2">
    <name type="scientific">Melastoma candidum</name>
    <dbReference type="NCBI Taxonomy" id="119954"/>
    <lineage>
        <taxon>Eukaryota</taxon>
        <taxon>Viridiplantae</taxon>
        <taxon>Streptophyta</taxon>
        <taxon>Embryophyta</taxon>
        <taxon>Tracheophyta</taxon>
        <taxon>Spermatophyta</taxon>
        <taxon>Magnoliopsida</taxon>
        <taxon>eudicotyledons</taxon>
        <taxon>Gunneridae</taxon>
        <taxon>Pentapetalae</taxon>
        <taxon>rosids</taxon>
        <taxon>malvids</taxon>
        <taxon>Myrtales</taxon>
        <taxon>Melastomataceae</taxon>
        <taxon>Melastomatoideae</taxon>
        <taxon>Melastomateae</taxon>
        <taxon>Melastoma</taxon>
    </lineage>
</organism>
<sequence length="840" mass="92647">MDGFGSVGSSGVQLPPYPHDSGQLGPPPPPSGNAVFDASQYAFFGDDVVEEVELGGLEDEGDDIPSTGLEEEDILFDKEECIERLQVLVHRPDFYKQGEELRYLSNMDDLAGTFSKLNKVISGERVMGTIGDKISRESSSTTEWALGEENVNWFHQNAIESDGILEGKRWNSQPYSSAHLMESKFLQRTSSYPEQQNQQSPHYSSETMLATKPDFPSYPPLGGASQHALPNPNLGNVNLLHQGGGPQLALPGPNVPSLSSSQIQTNNIHLGSQFVASMPPGLSAGCRAHNQYGNQRNLYAGDHPGRLSNLQQQLPHQSDMIPGQLIPPQHPQQQWLHRMPPTFSRMPGMNPQLFNPHLASSPPLMGNLEALSGLGDLNDQRLRIVQSSRHGLRLPLHSSDFISRRNDHGWPRFRSKYMTPDEIENILRMQLAAMHSNDSYVDDYYHQACLAKKSAGAMLKHHFCPTNLRELPPKARANNEPHAFLQVDALGRISFSSIRRPRPLLEVESASSSGPPNTEQKVCEKPLEQEPMLAARVVIEDGICLLLDVDDIDRFLLFNQVPDGGMQMRRRRQCLLEGLAASLQLVDPLSQNDHRIGLAPNDDLVFLRLLSLHKGRKLLARYLKLLSPNEELTRIVCMAIFRHLRFLFGGVPSDAGAAETSNNLAQVVSSCIHGMDLGALSACLAAVVCSSEQPPLRPLGSPVGDGASLLLKSVLDRATELLTNPQAATNYTLTNRQLWQASFDEFFGLLTKYCVNKYDSVMQTSLLQAQGNMSGIGPDVTRAISREMPIELLQASIPHTDEQQRKLLLEFAQRSMPVGGFNNQDEGNDGQSISESVTSL</sequence>
<name>A0ACB9SG15_9MYRT</name>
<comment type="caution">
    <text evidence="1">The sequence shown here is derived from an EMBL/GenBank/DDBJ whole genome shotgun (WGS) entry which is preliminary data.</text>
</comment>
<dbReference type="EMBL" id="CM042880">
    <property type="protein sequence ID" value="KAI4390178.1"/>
    <property type="molecule type" value="Genomic_DNA"/>
</dbReference>
<evidence type="ECO:0000313" key="2">
    <source>
        <dbReference type="Proteomes" id="UP001057402"/>
    </source>
</evidence>
<dbReference type="Proteomes" id="UP001057402">
    <property type="component" value="Chromosome 1"/>
</dbReference>
<accession>A0ACB9SG15</accession>
<reference evidence="2" key="1">
    <citation type="journal article" date="2023" name="Front. Plant Sci.">
        <title>Chromosomal-level genome assembly of Melastoma candidum provides insights into trichome evolution.</title>
        <authorList>
            <person name="Zhong Y."/>
            <person name="Wu W."/>
            <person name="Sun C."/>
            <person name="Zou P."/>
            <person name="Liu Y."/>
            <person name="Dai S."/>
            <person name="Zhou R."/>
        </authorList>
    </citation>
    <scope>NUCLEOTIDE SEQUENCE [LARGE SCALE GENOMIC DNA]</scope>
</reference>
<gene>
    <name evidence="1" type="ORF">MLD38_002316</name>
</gene>
<protein>
    <submittedName>
        <fullName evidence="1">Uncharacterized protein</fullName>
    </submittedName>
</protein>